<organism evidence="8 9">
    <name type="scientific">Rhynchospora pubera</name>
    <dbReference type="NCBI Taxonomy" id="906938"/>
    <lineage>
        <taxon>Eukaryota</taxon>
        <taxon>Viridiplantae</taxon>
        <taxon>Streptophyta</taxon>
        <taxon>Embryophyta</taxon>
        <taxon>Tracheophyta</taxon>
        <taxon>Spermatophyta</taxon>
        <taxon>Magnoliopsida</taxon>
        <taxon>Liliopsida</taxon>
        <taxon>Poales</taxon>
        <taxon>Cyperaceae</taxon>
        <taxon>Cyperoideae</taxon>
        <taxon>Rhynchosporeae</taxon>
        <taxon>Rhynchospora</taxon>
    </lineage>
</organism>
<keyword evidence="3" id="KW-0805">Transcription regulation</keyword>
<dbReference type="GO" id="GO:0005634">
    <property type="term" value="C:nucleus"/>
    <property type="evidence" value="ECO:0007669"/>
    <property type="project" value="UniProtKB-SubCell"/>
</dbReference>
<keyword evidence="6" id="KW-0539">Nucleus</keyword>
<evidence type="ECO:0000313" key="9">
    <source>
        <dbReference type="Proteomes" id="UP001140206"/>
    </source>
</evidence>
<dbReference type="InterPro" id="IPR003340">
    <property type="entry name" value="B3_DNA-bd"/>
</dbReference>
<evidence type="ECO:0000256" key="1">
    <source>
        <dbReference type="ARBA" id="ARBA00004123"/>
    </source>
</evidence>
<dbReference type="InterPro" id="IPR015300">
    <property type="entry name" value="DNA-bd_pseudobarrel_sf"/>
</dbReference>
<comment type="subcellular location">
    <subcellularLocation>
        <location evidence="1">Nucleus</location>
    </subcellularLocation>
</comment>
<dbReference type="SUPFAM" id="SSF101936">
    <property type="entry name" value="DNA-binding pseudobarrel domain"/>
    <property type="match status" value="2"/>
</dbReference>
<gene>
    <name evidence="8" type="ORF">LUZ62_082399</name>
</gene>
<sequence>MKHMENEDKNCSVASVFSPLRKFWFIKLIKDDSRIFFKDGWPEFSKFHKLEVGFTLVFRYEGNMILNVKVFGLDGCLKDYKQGTVALLRRTGFNVSREKCAEKRTKVTEGPSCSDKQKKRKHDLLMGATPHDQRSNVQHELRTTSNSNVRKKYVISTSYETHETIMSHYNIHKFMPLPKKFGSVSPYILETGEVTVKNEKQETWKVQFNTPSRYNNLCRGWKEFCWQNRIK</sequence>
<evidence type="ECO:0000256" key="2">
    <source>
        <dbReference type="ARBA" id="ARBA00022737"/>
    </source>
</evidence>
<name>A0AAV8BYJ1_9POAL</name>
<dbReference type="Pfam" id="PF02362">
    <property type="entry name" value="B3"/>
    <property type="match status" value="1"/>
</dbReference>
<keyword evidence="5" id="KW-0804">Transcription</keyword>
<feature type="domain" description="TF-B3" evidence="7">
    <location>
        <begin position="160"/>
        <end position="231"/>
    </location>
</feature>
<evidence type="ECO:0000313" key="8">
    <source>
        <dbReference type="EMBL" id="KAJ4747994.1"/>
    </source>
</evidence>
<dbReference type="AlphaFoldDB" id="A0AAV8BYJ1"/>
<comment type="caution">
    <text evidence="8">The sequence shown here is derived from an EMBL/GenBank/DDBJ whole genome shotgun (WGS) entry which is preliminary data.</text>
</comment>
<dbReference type="GO" id="GO:0003677">
    <property type="term" value="F:DNA binding"/>
    <property type="evidence" value="ECO:0007669"/>
    <property type="project" value="UniProtKB-KW"/>
</dbReference>
<evidence type="ECO:0000256" key="6">
    <source>
        <dbReference type="ARBA" id="ARBA00023242"/>
    </source>
</evidence>
<reference evidence="8" key="1">
    <citation type="submission" date="2022-08" db="EMBL/GenBank/DDBJ databases">
        <authorList>
            <person name="Marques A."/>
        </authorList>
    </citation>
    <scope>NUCLEOTIDE SEQUENCE</scope>
    <source>
        <strain evidence="8">RhyPub2mFocal</strain>
        <tissue evidence="8">Leaves</tissue>
    </source>
</reference>
<dbReference type="EMBL" id="JAMFTS010000005">
    <property type="protein sequence ID" value="KAJ4747994.1"/>
    <property type="molecule type" value="Genomic_DNA"/>
</dbReference>
<dbReference type="CDD" id="cd10017">
    <property type="entry name" value="B3_DNA"/>
    <property type="match status" value="2"/>
</dbReference>
<protein>
    <submittedName>
        <fullName evidence="8">Transcriptional factor B3 family protein</fullName>
    </submittedName>
</protein>
<evidence type="ECO:0000256" key="3">
    <source>
        <dbReference type="ARBA" id="ARBA00023015"/>
    </source>
</evidence>
<dbReference type="PANTHER" id="PTHR31674">
    <property type="entry name" value="B3 DOMAIN-CONTAINING PROTEIN REM-LIKE 3-RELATED"/>
    <property type="match status" value="1"/>
</dbReference>
<evidence type="ECO:0000259" key="7">
    <source>
        <dbReference type="PROSITE" id="PS50863"/>
    </source>
</evidence>
<accession>A0AAV8BYJ1</accession>
<dbReference type="PROSITE" id="PS50863">
    <property type="entry name" value="B3"/>
    <property type="match status" value="2"/>
</dbReference>
<dbReference type="PANTHER" id="PTHR31674:SF62">
    <property type="entry name" value="B3 DOMAIN-CONTAINING PROTEIN REM14-RELATED"/>
    <property type="match status" value="1"/>
</dbReference>
<proteinExistence type="predicted"/>
<feature type="domain" description="TF-B3" evidence="7">
    <location>
        <begin position="1"/>
        <end position="74"/>
    </location>
</feature>
<keyword evidence="9" id="KW-1185">Reference proteome</keyword>
<keyword evidence="4" id="KW-0238">DNA-binding</keyword>
<dbReference type="Gene3D" id="2.40.330.10">
    <property type="entry name" value="DNA-binding pseudobarrel domain"/>
    <property type="match status" value="2"/>
</dbReference>
<dbReference type="InterPro" id="IPR039218">
    <property type="entry name" value="REM_fam"/>
</dbReference>
<evidence type="ECO:0000256" key="5">
    <source>
        <dbReference type="ARBA" id="ARBA00023163"/>
    </source>
</evidence>
<dbReference type="Proteomes" id="UP001140206">
    <property type="component" value="Chromosome 5"/>
</dbReference>
<evidence type="ECO:0000256" key="4">
    <source>
        <dbReference type="ARBA" id="ARBA00023125"/>
    </source>
</evidence>
<keyword evidence="2" id="KW-0677">Repeat</keyword>